<protein>
    <submittedName>
        <fullName evidence="3">Alpha/beta fold hydrolase</fullName>
    </submittedName>
</protein>
<evidence type="ECO:0000256" key="1">
    <source>
        <dbReference type="SAM" id="MobiDB-lite"/>
    </source>
</evidence>
<dbReference type="Pfam" id="PF12697">
    <property type="entry name" value="Abhydrolase_6"/>
    <property type="match status" value="1"/>
</dbReference>
<sequence>MAAFVLVHGAFAGGWIWQRTARALARMGHEVFRPTLTGCGERSHLLRPEISLAWHVEDVAQSLFHEDLERAVLVGHGYGGMIAAAVAHRHGGKVAGVVYVDGVVPERGASFLDVLGRGALRGQVRADGSDWLVAPPTAESLGVTCADLARWVSVRLQPFPRACLSAPYPYGGRDRALPGVYLRTTLRPDAALKAQAAKARLLSLDVAELETGPLPMLTNPGRLAKVLAAAATQMQDKALPLPTQAPGGRRKPGEACRGRPQSP</sequence>
<evidence type="ECO:0000259" key="2">
    <source>
        <dbReference type="Pfam" id="PF12697"/>
    </source>
</evidence>
<name>A0A7C3WCU0_9BACT</name>
<dbReference type="InterPro" id="IPR029058">
    <property type="entry name" value="AB_hydrolase_fold"/>
</dbReference>
<evidence type="ECO:0000313" key="3">
    <source>
        <dbReference type="EMBL" id="HGG91905.1"/>
    </source>
</evidence>
<feature type="domain" description="AB hydrolase-1" evidence="2">
    <location>
        <begin position="4"/>
        <end position="225"/>
    </location>
</feature>
<dbReference type="SUPFAM" id="SSF53474">
    <property type="entry name" value="alpha/beta-Hydrolases"/>
    <property type="match status" value="1"/>
</dbReference>
<comment type="caution">
    <text evidence="3">The sequence shown here is derived from an EMBL/GenBank/DDBJ whole genome shotgun (WGS) entry which is preliminary data.</text>
</comment>
<feature type="region of interest" description="Disordered" evidence="1">
    <location>
        <begin position="235"/>
        <end position="263"/>
    </location>
</feature>
<gene>
    <name evidence="3" type="ORF">ENR59_03005</name>
</gene>
<proteinExistence type="predicted"/>
<accession>A0A7C3WCU0</accession>
<keyword evidence="3" id="KW-0378">Hydrolase</keyword>
<dbReference type="InterPro" id="IPR000073">
    <property type="entry name" value="AB_hydrolase_1"/>
</dbReference>
<dbReference type="InterPro" id="IPR052897">
    <property type="entry name" value="Sec-Metab_Biosynth_Hydrolase"/>
</dbReference>
<reference evidence="3" key="1">
    <citation type="journal article" date="2020" name="mSystems">
        <title>Genome- and Community-Level Interaction Insights into Carbon Utilization and Element Cycling Functions of Hydrothermarchaeota in Hydrothermal Sediment.</title>
        <authorList>
            <person name="Zhou Z."/>
            <person name="Liu Y."/>
            <person name="Xu W."/>
            <person name="Pan J."/>
            <person name="Luo Z.H."/>
            <person name="Li M."/>
        </authorList>
    </citation>
    <scope>NUCLEOTIDE SEQUENCE [LARGE SCALE GENOMIC DNA]</scope>
    <source>
        <strain evidence="3">SpSt-413</strain>
    </source>
</reference>
<organism evidence="3">
    <name type="scientific">Fundidesulfovibrio putealis</name>
    <dbReference type="NCBI Taxonomy" id="270496"/>
    <lineage>
        <taxon>Bacteria</taxon>
        <taxon>Pseudomonadati</taxon>
        <taxon>Thermodesulfobacteriota</taxon>
        <taxon>Desulfovibrionia</taxon>
        <taxon>Desulfovibrionales</taxon>
        <taxon>Desulfovibrionaceae</taxon>
        <taxon>Fundidesulfovibrio</taxon>
    </lineage>
</organism>
<dbReference type="Gene3D" id="3.40.50.1820">
    <property type="entry name" value="alpha/beta hydrolase"/>
    <property type="match status" value="1"/>
</dbReference>
<dbReference type="PANTHER" id="PTHR37017">
    <property type="entry name" value="AB HYDROLASE-1 DOMAIN-CONTAINING PROTEIN-RELATED"/>
    <property type="match status" value="1"/>
</dbReference>
<dbReference type="GO" id="GO:0016787">
    <property type="term" value="F:hydrolase activity"/>
    <property type="evidence" value="ECO:0007669"/>
    <property type="project" value="UniProtKB-KW"/>
</dbReference>
<dbReference type="EMBL" id="DSRP01000210">
    <property type="protein sequence ID" value="HGG91905.1"/>
    <property type="molecule type" value="Genomic_DNA"/>
</dbReference>
<dbReference type="AlphaFoldDB" id="A0A7C3WCU0"/>
<dbReference type="PANTHER" id="PTHR37017:SF11">
    <property type="entry name" value="ESTERASE_LIPASE_THIOESTERASE DOMAIN-CONTAINING PROTEIN"/>
    <property type="match status" value="1"/>
</dbReference>